<keyword evidence="6" id="KW-0206">Cytoskeleton</keyword>
<dbReference type="GO" id="GO:0005737">
    <property type="term" value="C:cytoplasm"/>
    <property type="evidence" value="ECO:0007669"/>
    <property type="project" value="InterPro"/>
</dbReference>
<dbReference type="KEGG" id="lgi:LOTGIDRAFT_192130"/>
<keyword evidence="4" id="KW-0175">Coiled coil</keyword>
<keyword evidence="7" id="KW-0131">Cell cycle</keyword>
<dbReference type="AlphaFoldDB" id="V3ZGR2"/>
<protein>
    <recommendedName>
        <fullName evidence="9">BAR domain-containing protein</fullName>
    </recommendedName>
</protein>
<name>V3ZGR2_LOTGI</name>
<keyword evidence="11" id="KW-1185">Reference proteome</keyword>
<evidence type="ECO:0000256" key="3">
    <source>
        <dbReference type="ARBA" id="ARBA00022618"/>
    </source>
</evidence>
<dbReference type="CTD" id="20244963"/>
<dbReference type="GO" id="GO:0051301">
    <property type="term" value="P:cell division"/>
    <property type="evidence" value="ECO:0007669"/>
    <property type="project" value="UniProtKB-KW"/>
</dbReference>
<evidence type="ECO:0000256" key="2">
    <source>
        <dbReference type="ARBA" id="ARBA00022490"/>
    </source>
</evidence>
<evidence type="ECO:0000256" key="7">
    <source>
        <dbReference type="ARBA" id="ARBA00023306"/>
    </source>
</evidence>
<dbReference type="FunFam" id="1.20.1270.60:FF:000028">
    <property type="entry name" value="Bridging integrator 3 homolog"/>
    <property type="match status" value="1"/>
</dbReference>
<dbReference type="InterPro" id="IPR004148">
    <property type="entry name" value="BAR_dom"/>
</dbReference>
<dbReference type="SMART" id="SM00721">
    <property type="entry name" value="BAR"/>
    <property type="match status" value="1"/>
</dbReference>
<dbReference type="Proteomes" id="UP000030746">
    <property type="component" value="Unassembled WGS sequence"/>
</dbReference>
<comment type="function">
    <text evidence="8">Involved in cytokinesis and septation where it has a role in the localization of F-actin.</text>
</comment>
<dbReference type="InterPro" id="IPR046982">
    <property type="entry name" value="BIN3/RVS161-like"/>
</dbReference>
<evidence type="ECO:0000259" key="9">
    <source>
        <dbReference type="PROSITE" id="PS51021"/>
    </source>
</evidence>
<sequence>MSWNPFSRAAPRKSVISRTQEREFEKDVKKIEELDESSRKLYKDVKRWIEANNAVAKSERKISQDLLNSVLCQQDEELRALVEDWDKSVARIETHTHEMNNSAQKTFVDPMKKFSSIFPNVQLAVKRREQVLQEFQKCQLKNDKYEDRERTGQNRVKQEQSKKMLNSAREEFISQNTSLTSDIPKLIEGRIDYLQPSFEALVNSQVTYNTEAFKIYSELSLQMNDLQEISNEEYSARIQKNLDDMKSLSITVD</sequence>
<keyword evidence="2" id="KW-0963">Cytoplasm</keyword>
<dbReference type="GO" id="GO:0015629">
    <property type="term" value="C:actin cytoskeleton"/>
    <property type="evidence" value="ECO:0007669"/>
    <property type="project" value="TreeGrafter"/>
</dbReference>
<dbReference type="GeneID" id="20244963"/>
<dbReference type="OrthoDB" id="446293at2759"/>
<dbReference type="InterPro" id="IPR027267">
    <property type="entry name" value="AH/BAR_dom_sf"/>
</dbReference>
<dbReference type="OMA" id="TRFCAYF"/>
<evidence type="ECO:0000256" key="6">
    <source>
        <dbReference type="ARBA" id="ARBA00023212"/>
    </source>
</evidence>
<dbReference type="PROSITE" id="PS51021">
    <property type="entry name" value="BAR"/>
    <property type="match status" value="1"/>
</dbReference>
<evidence type="ECO:0000256" key="1">
    <source>
        <dbReference type="ARBA" id="ARBA00004245"/>
    </source>
</evidence>
<dbReference type="GO" id="GO:0006897">
    <property type="term" value="P:endocytosis"/>
    <property type="evidence" value="ECO:0007669"/>
    <property type="project" value="InterPro"/>
</dbReference>
<dbReference type="SUPFAM" id="SSF103657">
    <property type="entry name" value="BAR/IMD domain-like"/>
    <property type="match status" value="1"/>
</dbReference>
<dbReference type="EMBL" id="KB202444">
    <property type="protein sequence ID" value="ESO90403.1"/>
    <property type="molecule type" value="Genomic_DNA"/>
</dbReference>
<evidence type="ECO:0000256" key="8">
    <source>
        <dbReference type="ARBA" id="ARBA00059510"/>
    </source>
</evidence>
<keyword evidence="3" id="KW-0132">Cell division</keyword>
<accession>V3ZGR2</accession>
<gene>
    <name evidence="10" type="ORF">LOTGIDRAFT_192130</name>
</gene>
<dbReference type="RefSeq" id="XP_009059072.1">
    <property type="nucleotide sequence ID" value="XM_009060824.1"/>
</dbReference>
<reference evidence="10 11" key="1">
    <citation type="journal article" date="2013" name="Nature">
        <title>Insights into bilaterian evolution from three spiralian genomes.</title>
        <authorList>
            <person name="Simakov O."/>
            <person name="Marletaz F."/>
            <person name="Cho S.J."/>
            <person name="Edsinger-Gonzales E."/>
            <person name="Havlak P."/>
            <person name="Hellsten U."/>
            <person name="Kuo D.H."/>
            <person name="Larsson T."/>
            <person name="Lv J."/>
            <person name="Arendt D."/>
            <person name="Savage R."/>
            <person name="Osoegawa K."/>
            <person name="de Jong P."/>
            <person name="Grimwood J."/>
            <person name="Chapman J.A."/>
            <person name="Shapiro H."/>
            <person name="Aerts A."/>
            <person name="Otillar R.P."/>
            <person name="Terry A.Y."/>
            <person name="Boore J.L."/>
            <person name="Grigoriev I.V."/>
            <person name="Lindberg D.R."/>
            <person name="Seaver E.C."/>
            <person name="Weisblat D.A."/>
            <person name="Putnam N.H."/>
            <person name="Rokhsar D.S."/>
        </authorList>
    </citation>
    <scope>NUCLEOTIDE SEQUENCE [LARGE SCALE GENOMIC DNA]</scope>
</reference>
<evidence type="ECO:0000256" key="5">
    <source>
        <dbReference type="ARBA" id="ARBA00023210"/>
    </source>
</evidence>
<dbReference type="HOGENOM" id="CLU_090113_1_0_1"/>
<evidence type="ECO:0000313" key="11">
    <source>
        <dbReference type="Proteomes" id="UP000030746"/>
    </source>
</evidence>
<dbReference type="GO" id="GO:0008289">
    <property type="term" value="F:lipid binding"/>
    <property type="evidence" value="ECO:0007669"/>
    <property type="project" value="TreeGrafter"/>
</dbReference>
<evidence type="ECO:0000313" key="10">
    <source>
        <dbReference type="EMBL" id="ESO90403.1"/>
    </source>
</evidence>
<keyword evidence="5" id="KW-0717">Septation</keyword>
<dbReference type="PANTHER" id="PTHR47174">
    <property type="entry name" value="BRIDGING INTEGRATOR 3"/>
    <property type="match status" value="1"/>
</dbReference>
<organism evidence="10 11">
    <name type="scientific">Lottia gigantea</name>
    <name type="common">Giant owl limpet</name>
    <dbReference type="NCBI Taxonomy" id="225164"/>
    <lineage>
        <taxon>Eukaryota</taxon>
        <taxon>Metazoa</taxon>
        <taxon>Spiralia</taxon>
        <taxon>Lophotrochozoa</taxon>
        <taxon>Mollusca</taxon>
        <taxon>Gastropoda</taxon>
        <taxon>Patellogastropoda</taxon>
        <taxon>Lottioidea</taxon>
        <taxon>Lottiidae</taxon>
        <taxon>Lottia</taxon>
    </lineage>
</organism>
<dbReference type="PANTHER" id="PTHR47174:SF3">
    <property type="entry name" value="BRIDGING INTEGRATOR 3"/>
    <property type="match status" value="1"/>
</dbReference>
<dbReference type="GO" id="GO:0097320">
    <property type="term" value="P:plasma membrane tubulation"/>
    <property type="evidence" value="ECO:0007669"/>
    <property type="project" value="TreeGrafter"/>
</dbReference>
<comment type="subcellular location">
    <subcellularLocation>
        <location evidence="1">Cytoplasm</location>
        <location evidence="1">Cytoskeleton</location>
    </subcellularLocation>
</comment>
<feature type="domain" description="BAR" evidence="9">
    <location>
        <begin position="9"/>
        <end position="232"/>
    </location>
</feature>
<evidence type="ECO:0000256" key="4">
    <source>
        <dbReference type="ARBA" id="ARBA00023054"/>
    </source>
</evidence>
<proteinExistence type="predicted"/>
<dbReference type="Pfam" id="PF03114">
    <property type="entry name" value="BAR"/>
    <property type="match status" value="1"/>
</dbReference>
<dbReference type="GO" id="GO:0051666">
    <property type="term" value="P:actin cortical patch localization"/>
    <property type="evidence" value="ECO:0007669"/>
    <property type="project" value="InterPro"/>
</dbReference>
<dbReference type="STRING" id="225164.V3ZGR2"/>
<dbReference type="Gene3D" id="1.20.1270.60">
    <property type="entry name" value="Arfaptin homology (AH) domain/BAR domain"/>
    <property type="match status" value="1"/>
</dbReference>